<name>A0AC34GVL9_9BILA</name>
<protein>
    <submittedName>
        <fullName evidence="2">Innexin</fullName>
    </submittedName>
</protein>
<proteinExistence type="predicted"/>
<organism evidence="1 2">
    <name type="scientific">Panagrolaimus sp. ES5</name>
    <dbReference type="NCBI Taxonomy" id="591445"/>
    <lineage>
        <taxon>Eukaryota</taxon>
        <taxon>Metazoa</taxon>
        <taxon>Ecdysozoa</taxon>
        <taxon>Nematoda</taxon>
        <taxon>Chromadorea</taxon>
        <taxon>Rhabditida</taxon>
        <taxon>Tylenchina</taxon>
        <taxon>Panagrolaimomorpha</taxon>
        <taxon>Panagrolaimoidea</taxon>
        <taxon>Panagrolaimidae</taxon>
        <taxon>Panagrolaimus</taxon>
    </lineage>
</organism>
<dbReference type="Proteomes" id="UP000887579">
    <property type="component" value="Unplaced"/>
</dbReference>
<dbReference type="WBParaSite" id="ES5_v2.g8659.t1">
    <property type="protein sequence ID" value="ES5_v2.g8659.t1"/>
    <property type="gene ID" value="ES5_v2.g8659"/>
</dbReference>
<sequence length="332" mass="38749">MIIEYSSFFTLVLYIFAFLLFVLDILLTLYRSQIEHVFIDFNSTNCLVLNDDMDIRITRPLIELTSVFVYILINECVLSDSGGRFLELYNYVNTNYPKCPLGEYDILKAHNCCHKSFLPTRHWIFQQPSAKTTAATSNEFFQLFVMWCCSGIQASILYFAPCFSQGSISYSNYEFMAFLYSLYTFGFSIYLWSITVTSTIMEWKIKRFYRLFEKDLFTFLTFTPKMDSNIVIKFFNSIGRNGIAYLVRMGDVCGTAKLNYLLMVLICEYYRLNEPLPFDGTWDTFENAYLEHIHSGKKSETSLLLDSILNSSTYEHFDDLEAQKEIISDIES</sequence>
<accession>A0AC34GVL9</accession>
<reference evidence="2" key="1">
    <citation type="submission" date="2022-11" db="UniProtKB">
        <authorList>
            <consortium name="WormBaseParasite"/>
        </authorList>
    </citation>
    <scope>IDENTIFICATION</scope>
</reference>
<evidence type="ECO:0000313" key="2">
    <source>
        <dbReference type="WBParaSite" id="ES5_v2.g8659.t1"/>
    </source>
</evidence>
<evidence type="ECO:0000313" key="1">
    <source>
        <dbReference type="Proteomes" id="UP000887579"/>
    </source>
</evidence>